<dbReference type="InterPro" id="IPR050741">
    <property type="entry name" value="Acyl-CoA_dehydrogenase"/>
</dbReference>
<dbReference type="Gene3D" id="2.40.110.10">
    <property type="entry name" value="Butyryl-CoA Dehydrogenase, subunit A, domain 2"/>
    <property type="match status" value="1"/>
</dbReference>
<dbReference type="Proteomes" id="UP000198734">
    <property type="component" value="Unassembled WGS sequence"/>
</dbReference>
<dbReference type="InterPro" id="IPR013786">
    <property type="entry name" value="AcylCoA_DH/ox_N"/>
</dbReference>
<dbReference type="Gene3D" id="1.10.540.10">
    <property type="entry name" value="Acyl-CoA dehydrogenase/oxidase, N-terminal domain"/>
    <property type="match status" value="1"/>
</dbReference>
<accession>A0A1I6B688</accession>
<dbReference type="SUPFAM" id="SSF56645">
    <property type="entry name" value="Acyl-CoA dehydrogenase NM domain-like"/>
    <property type="match status" value="1"/>
</dbReference>
<name>A0A1I6B688_9BACI</name>
<dbReference type="Pfam" id="PF08028">
    <property type="entry name" value="Acyl-CoA_dh_2"/>
    <property type="match status" value="1"/>
</dbReference>
<evidence type="ECO:0000256" key="2">
    <source>
        <dbReference type="ARBA" id="ARBA00049661"/>
    </source>
</evidence>
<dbReference type="Gene3D" id="1.20.140.10">
    <property type="entry name" value="Butyryl-CoA Dehydrogenase, subunit A, domain 3"/>
    <property type="match status" value="1"/>
</dbReference>
<evidence type="ECO:0000259" key="4">
    <source>
        <dbReference type="Pfam" id="PF08028"/>
    </source>
</evidence>
<keyword evidence="6" id="KW-1185">Reference proteome</keyword>
<dbReference type="AlphaFoldDB" id="A0A1I6B688"/>
<evidence type="ECO:0000256" key="1">
    <source>
        <dbReference type="ARBA" id="ARBA00023002"/>
    </source>
</evidence>
<dbReference type="InterPro" id="IPR046373">
    <property type="entry name" value="Acyl-CoA_Oxase/DH_mid-dom_sf"/>
</dbReference>
<feature type="domain" description="Acyl-CoA dehydrogenase C-terminal" evidence="4">
    <location>
        <begin position="248"/>
        <end position="380"/>
    </location>
</feature>
<gene>
    <name evidence="5" type="ORF">SAMN05421670_0189</name>
</gene>
<evidence type="ECO:0000313" key="5">
    <source>
        <dbReference type="EMBL" id="SFQ76307.1"/>
    </source>
</evidence>
<dbReference type="EMBL" id="FOXU01000011">
    <property type="protein sequence ID" value="SFQ76307.1"/>
    <property type="molecule type" value="Genomic_DNA"/>
</dbReference>
<dbReference type="GO" id="GO:0005737">
    <property type="term" value="C:cytoplasm"/>
    <property type="evidence" value="ECO:0007669"/>
    <property type="project" value="TreeGrafter"/>
</dbReference>
<sequence length="402" mass="45252">MTQTTVQQTEVREMLIENARSMQKVLRDATLEIDQTSKIPDEIVQMIRDKGLLKVLRPKMFGGFQTDMRTYFEVVTEISRGNGSAGWFVTLSNIRDYMVSYAFGRKALTEIFGENRDNDVILAGNFKPVHIDLERVEGGYLVKKAQWPFVSGSPYADWFYSGAPVDDGKGGQEMAIFIVPRQDVTVLDDWDVVGLKGSGSNSIVMENVFIPDHRVSLDRLAVQGHYIIDELKDEPLYRTPFVPSLTLSIVAPTLGLALGGFDLHMERVMKAGIGNTFYQKMSEAPITHLQIAEAEMKIEAARLMFIDVLNKLDGYSHEGKVFSQKESIRMKAEFGFANQLCKESFDLMLAGAGSVFAYNSNVFQAFYRDFITMHLHAFITPSSLLETHGRILCDLEPNTYFA</sequence>
<protein>
    <submittedName>
        <fullName evidence="5">Acyl-CoA dehydrogenase</fullName>
    </submittedName>
</protein>
<dbReference type="Pfam" id="PF02771">
    <property type="entry name" value="Acyl-CoA_dh_N"/>
    <property type="match status" value="1"/>
</dbReference>
<dbReference type="InterPro" id="IPR013107">
    <property type="entry name" value="Acyl-CoA_DH_C"/>
</dbReference>
<dbReference type="OrthoDB" id="1170793at2"/>
<dbReference type="PIRSF" id="PIRSF016578">
    <property type="entry name" value="HsaA"/>
    <property type="match status" value="1"/>
</dbReference>
<dbReference type="GO" id="GO:0033539">
    <property type="term" value="P:fatty acid beta-oxidation using acyl-CoA dehydrogenase"/>
    <property type="evidence" value="ECO:0007669"/>
    <property type="project" value="TreeGrafter"/>
</dbReference>
<dbReference type="PANTHER" id="PTHR48083">
    <property type="entry name" value="MEDIUM-CHAIN SPECIFIC ACYL-COA DEHYDROGENASE, MITOCHONDRIAL-RELATED"/>
    <property type="match status" value="1"/>
</dbReference>
<evidence type="ECO:0000313" key="6">
    <source>
        <dbReference type="Proteomes" id="UP000198734"/>
    </source>
</evidence>
<evidence type="ECO:0000259" key="3">
    <source>
        <dbReference type="Pfam" id="PF02771"/>
    </source>
</evidence>
<comment type="similarity">
    <text evidence="2">Belongs to the HpaH/HsaA monooxygenase family.</text>
</comment>
<reference evidence="6" key="1">
    <citation type="submission" date="2016-10" db="EMBL/GenBank/DDBJ databases">
        <authorList>
            <person name="Varghese N."/>
            <person name="Submissions S."/>
        </authorList>
    </citation>
    <scope>NUCLEOTIDE SEQUENCE [LARGE SCALE GENOMIC DNA]</scope>
    <source>
        <strain evidence="6">DSM 11706</strain>
    </source>
</reference>
<dbReference type="RefSeq" id="WP_093538535.1">
    <property type="nucleotide sequence ID" value="NZ_FOXU01000011.1"/>
</dbReference>
<keyword evidence="1" id="KW-0560">Oxidoreductase</keyword>
<dbReference type="GO" id="GO:0003995">
    <property type="term" value="F:acyl-CoA dehydrogenase activity"/>
    <property type="evidence" value="ECO:0007669"/>
    <property type="project" value="TreeGrafter"/>
</dbReference>
<dbReference type="GO" id="GO:0016712">
    <property type="term" value="F:oxidoreductase activity, acting on paired donors, with incorporation or reduction of molecular oxygen, reduced flavin or flavoprotein as one donor, and incorporation of one atom of oxygen"/>
    <property type="evidence" value="ECO:0007669"/>
    <property type="project" value="TreeGrafter"/>
</dbReference>
<proteinExistence type="inferred from homology"/>
<dbReference type="GO" id="GO:0050660">
    <property type="term" value="F:flavin adenine dinucleotide binding"/>
    <property type="evidence" value="ECO:0007669"/>
    <property type="project" value="InterPro"/>
</dbReference>
<dbReference type="PANTHER" id="PTHR48083:SF19">
    <property type="entry name" value="FLAVIN-DEPENDENT MONOOXYGENASE, OXYGENASE SUBUNIT HSAA"/>
    <property type="match status" value="1"/>
</dbReference>
<dbReference type="InterPro" id="IPR037069">
    <property type="entry name" value="AcylCoA_DH/ox_N_sf"/>
</dbReference>
<dbReference type="InterPro" id="IPR009100">
    <property type="entry name" value="AcylCoA_DH/oxidase_NM_dom_sf"/>
</dbReference>
<dbReference type="STRING" id="126156.SAMN05421670_0189"/>
<organism evidence="5 6">
    <name type="scientific">Psychrobacillus psychrotolerans</name>
    <dbReference type="NCBI Taxonomy" id="126156"/>
    <lineage>
        <taxon>Bacteria</taxon>
        <taxon>Bacillati</taxon>
        <taxon>Bacillota</taxon>
        <taxon>Bacilli</taxon>
        <taxon>Bacillales</taxon>
        <taxon>Bacillaceae</taxon>
        <taxon>Psychrobacillus</taxon>
    </lineage>
</organism>
<feature type="domain" description="Acyl-CoA dehydrogenase/oxidase N-terminal" evidence="3">
    <location>
        <begin position="10"/>
        <end position="95"/>
    </location>
</feature>